<reference evidence="8 9" key="1">
    <citation type="journal article" date="2019" name="Nat. Ecol. Evol.">
        <title>Megaphylogeny resolves global patterns of mushroom evolution.</title>
        <authorList>
            <person name="Varga T."/>
            <person name="Krizsan K."/>
            <person name="Foldi C."/>
            <person name="Dima B."/>
            <person name="Sanchez-Garcia M."/>
            <person name="Sanchez-Ramirez S."/>
            <person name="Szollosi G.J."/>
            <person name="Szarkandi J.G."/>
            <person name="Papp V."/>
            <person name="Albert L."/>
            <person name="Andreopoulos W."/>
            <person name="Angelini C."/>
            <person name="Antonin V."/>
            <person name="Barry K.W."/>
            <person name="Bougher N.L."/>
            <person name="Buchanan P."/>
            <person name="Buyck B."/>
            <person name="Bense V."/>
            <person name="Catcheside P."/>
            <person name="Chovatia M."/>
            <person name="Cooper J."/>
            <person name="Damon W."/>
            <person name="Desjardin D."/>
            <person name="Finy P."/>
            <person name="Geml J."/>
            <person name="Haridas S."/>
            <person name="Hughes K."/>
            <person name="Justo A."/>
            <person name="Karasinski D."/>
            <person name="Kautmanova I."/>
            <person name="Kiss B."/>
            <person name="Kocsube S."/>
            <person name="Kotiranta H."/>
            <person name="LaButti K.M."/>
            <person name="Lechner B.E."/>
            <person name="Liimatainen K."/>
            <person name="Lipzen A."/>
            <person name="Lukacs Z."/>
            <person name="Mihaltcheva S."/>
            <person name="Morgado L.N."/>
            <person name="Niskanen T."/>
            <person name="Noordeloos M.E."/>
            <person name="Ohm R.A."/>
            <person name="Ortiz-Santana B."/>
            <person name="Ovrebo C."/>
            <person name="Racz N."/>
            <person name="Riley R."/>
            <person name="Savchenko A."/>
            <person name="Shiryaev A."/>
            <person name="Soop K."/>
            <person name="Spirin V."/>
            <person name="Szebenyi C."/>
            <person name="Tomsovsky M."/>
            <person name="Tulloss R.E."/>
            <person name="Uehling J."/>
            <person name="Grigoriev I.V."/>
            <person name="Vagvolgyi C."/>
            <person name="Papp T."/>
            <person name="Martin F.M."/>
            <person name="Miettinen O."/>
            <person name="Hibbett D.S."/>
            <person name="Nagy L.G."/>
        </authorList>
    </citation>
    <scope>NUCLEOTIDE SEQUENCE [LARGE SCALE GENOMIC DNA]</scope>
    <source>
        <strain evidence="8 9">CBS 309.79</strain>
    </source>
</reference>
<dbReference type="STRING" id="1884261.A0A5C3QPU0"/>
<feature type="domain" description="Glycoside hydrolase family 5" evidence="7">
    <location>
        <begin position="171"/>
        <end position="415"/>
    </location>
</feature>
<feature type="compositionally biased region" description="Acidic residues" evidence="5">
    <location>
        <begin position="102"/>
        <end position="114"/>
    </location>
</feature>
<evidence type="ECO:0000313" key="9">
    <source>
        <dbReference type="Proteomes" id="UP000305067"/>
    </source>
</evidence>
<dbReference type="GO" id="GO:0008422">
    <property type="term" value="F:beta-glucosidase activity"/>
    <property type="evidence" value="ECO:0007669"/>
    <property type="project" value="TreeGrafter"/>
</dbReference>
<dbReference type="PANTHER" id="PTHR31297:SF42">
    <property type="entry name" value="GLYCOSIDE HYDROLASE FAMILY 5 DOMAIN-CONTAINING PROTEIN"/>
    <property type="match status" value="1"/>
</dbReference>
<organism evidence="8 9">
    <name type="scientific">Pterulicium gracile</name>
    <dbReference type="NCBI Taxonomy" id="1884261"/>
    <lineage>
        <taxon>Eukaryota</taxon>
        <taxon>Fungi</taxon>
        <taxon>Dikarya</taxon>
        <taxon>Basidiomycota</taxon>
        <taxon>Agaricomycotina</taxon>
        <taxon>Agaricomycetes</taxon>
        <taxon>Agaricomycetidae</taxon>
        <taxon>Agaricales</taxon>
        <taxon>Pleurotineae</taxon>
        <taxon>Pterulaceae</taxon>
        <taxon>Pterulicium</taxon>
    </lineage>
</organism>
<feature type="region of interest" description="Disordered" evidence="5">
    <location>
        <begin position="55"/>
        <end position="114"/>
    </location>
</feature>
<accession>A0A5C3QPU0</accession>
<comment type="similarity">
    <text evidence="1 4">Belongs to the glycosyl hydrolase 5 (cellulase A) family.</text>
</comment>
<dbReference type="Proteomes" id="UP000305067">
    <property type="component" value="Unassembled WGS sequence"/>
</dbReference>
<dbReference type="OrthoDB" id="62120at2759"/>
<evidence type="ECO:0000256" key="6">
    <source>
        <dbReference type="SAM" id="SignalP"/>
    </source>
</evidence>
<evidence type="ECO:0000313" key="8">
    <source>
        <dbReference type="EMBL" id="TFL03862.1"/>
    </source>
</evidence>
<dbReference type="Gene3D" id="3.20.20.80">
    <property type="entry name" value="Glycosidases"/>
    <property type="match status" value="1"/>
</dbReference>
<dbReference type="GO" id="GO:0009986">
    <property type="term" value="C:cell surface"/>
    <property type="evidence" value="ECO:0007669"/>
    <property type="project" value="TreeGrafter"/>
</dbReference>
<keyword evidence="3 4" id="KW-0326">Glycosidase</keyword>
<dbReference type="InterPro" id="IPR001547">
    <property type="entry name" value="Glyco_hydro_5"/>
</dbReference>
<evidence type="ECO:0000256" key="1">
    <source>
        <dbReference type="ARBA" id="ARBA00005641"/>
    </source>
</evidence>
<dbReference type="PANTHER" id="PTHR31297">
    <property type="entry name" value="GLUCAN ENDO-1,6-BETA-GLUCOSIDASE B"/>
    <property type="match status" value="1"/>
</dbReference>
<evidence type="ECO:0000256" key="3">
    <source>
        <dbReference type="ARBA" id="ARBA00023295"/>
    </source>
</evidence>
<proteinExistence type="inferred from homology"/>
<dbReference type="GO" id="GO:0009251">
    <property type="term" value="P:glucan catabolic process"/>
    <property type="evidence" value="ECO:0007669"/>
    <property type="project" value="TreeGrafter"/>
</dbReference>
<name>A0A5C3QPU0_9AGAR</name>
<feature type="compositionally biased region" description="Low complexity" evidence="5">
    <location>
        <begin position="79"/>
        <end position="97"/>
    </location>
</feature>
<keyword evidence="9" id="KW-1185">Reference proteome</keyword>
<protein>
    <submittedName>
        <fullName evidence="8">Glycoside hydrolase superfamily</fullName>
    </submittedName>
</protein>
<dbReference type="Pfam" id="PF00150">
    <property type="entry name" value="Cellulase"/>
    <property type="match status" value="1"/>
</dbReference>
<keyword evidence="6" id="KW-0732">Signal</keyword>
<evidence type="ECO:0000256" key="4">
    <source>
        <dbReference type="RuleBase" id="RU361153"/>
    </source>
</evidence>
<keyword evidence="2 4" id="KW-0378">Hydrolase</keyword>
<evidence type="ECO:0000259" key="7">
    <source>
        <dbReference type="Pfam" id="PF00150"/>
    </source>
</evidence>
<evidence type="ECO:0000256" key="5">
    <source>
        <dbReference type="SAM" id="MobiDB-lite"/>
    </source>
</evidence>
<dbReference type="SUPFAM" id="SSF51445">
    <property type="entry name" value="(Trans)glycosidases"/>
    <property type="match status" value="1"/>
</dbReference>
<gene>
    <name evidence="8" type="ORF">BDV98DRAFT_648715</name>
</gene>
<dbReference type="AlphaFoldDB" id="A0A5C3QPU0"/>
<dbReference type="EMBL" id="ML178819">
    <property type="protein sequence ID" value="TFL03862.1"/>
    <property type="molecule type" value="Genomic_DNA"/>
</dbReference>
<feature type="signal peptide" evidence="6">
    <location>
        <begin position="1"/>
        <end position="38"/>
    </location>
</feature>
<evidence type="ECO:0000256" key="2">
    <source>
        <dbReference type="ARBA" id="ARBA00022801"/>
    </source>
</evidence>
<dbReference type="GO" id="GO:0005576">
    <property type="term" value="C:extracellular region"/>
    <property type="evidence" value="ECO:0007669"/>
    <property type="project" value="TreeGrafter"/>
</dbReference>
<dbReference type="InterPro" id="IPR050386">
    <property type="entry name" value="Glycosyl_hydrolase_5"/>
</dbReference>
<feature type="compositionally biased region" description="Low complexity" evidence="5">
    <location>
        <begin position="55"/>
        <end position="72"/>
    </location>
</feature>
<sequence>MPSLVELHRHRQPKPLAHQWIHVLLILTLLYIAPAADAFGTPKTCRLVRSRNLLLGSGSSSPGNTPSPSVSSEGDADSDPWSSSKPSSSPSPSATSSPLPPDEGEEEESGEDEDQWSAFEYGQVPVRGVNLGGWFVLQPWITPSFFEQTGDPDIIDEYTLGQRMDRSEALSRLQQHWNSWYQEDDFRQMKSVGLNHVRIPLGYWSVPLTPQDTEHTLSVDPYIPGAWPYFLEALNWARKHQLHVIVDIHGAPGSQNGYDNSGQRTSSPQWALDPVNIARTLDAIRFIVKNAGGLISMMELLNEGAGFRGQEWEDALRQFFQDGYEVVREEVGEGMKVMIGDGFLTVDRWTGYLALPDAQGVFMDIHQYQIFSNLELERSFDQHISHACSHIPSLTTYASSNLWTIMGEWSLATTDCARWLNGRNIGSRWDGTYPNSLSALGSCAGYTGNSANWTEEYKSFLRRYFESQISIGESVQGWVFWTWKAEEADEWSYQKGVEEGWIPRDLEERVFGDVCG</sequence>
<dbReference type="InterPro" id="IPR017853">
    <property type="entry name" value="GH"/>
</dbReference>
<feature type="chain" id="PRO_5023151855" evidence="6">
    <location>
        <begin position="39"/>
        <end position="516"/>
    </location>
</feature>